<dbReference type="PANTHER" id="PTHR30461:SF2">
    <property type="entry name" value="SERINE RECOMBINASE PINE-RELATED"/>
    <property type="match status" value="1"/>
</dbReference>
<dbReference type="GO" id="GO:0000150">
    <property type="term" value="F:DNA strand exchange activity"/>
    <property type="evidence" value="ECO:0007669"/>
    <property type="project" value="InterPro"/>
</dbReference>
<dbReference type="AlphaFoldDB" id="A0A4V3BU98"/>
<dbReference type="Gene3D" id="3.40.50.1390">
    <property type="entry name" value="Resolvase, N-terminal catalytic domain"/>
    <property type="match status" value="1"/>
</dbReference>
<dbReference type="Pfam" id="PF13408">
    <property type="entry name" value="Zn_ribbon_recom"/>
    <property type="match status" value="1"/>
</dbReference>
<dbReference type="SMART" id="SM00857">
    <property type="entry name" value="Resolvase"/>
    <property type="match status" value="1"/>
</dbReference>
<name>A0A4V3BU98_9SPHN</name>
<evidence type="ECO:0000259" key="3">
    <source>
        <dbReference type="SMART" id="SM00857"/>
    </source>
</evidence>
<gene>
    <name evidence="4" type="ORF">EV664_101109</name>
</gene>
<dbReference type="Proteomes" id="UP000295493">
    <property type="component" value="Unassembled WGS sequence"/>
</dbReference>
<dbReference type="Pfam" id="PF00239">
    <property type="entry name" value="Resolvase"/>
    <property type="match status" value="1"/>
</dbReference>
<evidence type="ECO:0000313" key="4">
    <source>
        <dbReference type="EMBL" id="TDN86538.1"/>
    </source>
</evidence>
<protein>
    <submittedName>
        <fullName evidence="4">DNA invertase Pin-like site-specific DNA recombinase</fullName>
    </submittedName>
</protein>
<dbReference type="Pfam" id="PF07508">
    <property type="entry name" value="Recombinase"/>
    <property type="match status" value="1"/>
</dbReference>
<sequence length="590" mass="66549">MTLQATIYARFSNQEQSQGSSKTRQLKVCREFLSDRPEWEISEDRILIDQGLSAFSGANRQPGGQLYEFEQQAEAGLFKAGHVLVVEHIDRISRQGHDEVLPLVKKLTQAGVTVAVASGRRIYNAYERVTLGAVIEAVVAAELAREESDNKSKRLKAAQNERVAAAQKSAADGQHLSMTRTIPAWIDAERISKSSERPLYRMTLNKKRASVLREIFQLTIDGYGTPAIAKKLNERGEPVWNHLGQRSNNGWTVGYLTKLVLNRAVMGEYHPKNRPRGGKETSKEIVVLNHFPQAIDPIMFAKAHAARQSRKGTSGAWQITHNNLFSGIAKCGECGGRMKQEVTVKKGQLRRHKNGRYPAGQTFSYLKCHNALNRVWDEERDQLRCTNRNSFRYETLERVILESAMKFVVVNADVASDSQQQALKIEIADKQRFIEEKRKQVDNLFRAFAQSGSQTAERMALEMEKELLDDQAALRELEKGLTQGADATSIEEYEARLKALLESIESDDAEERNSARIRVKQALGRYISRLTCHDNRMTCVEYGNALRSVYDTDGSLLYQAFMNETIYGPDGEPDWHPVDDLELADEQAAD</sequence>
<dbReference type="OrthoDB" id="9791494at2"/>
<feature type="domain" description="Resolvase/invertase-type recombinase catalytic" evidence="3">
    <location>
        <begin position="5"/>
        <end position="168"/>
    </location>
</feature>
<dbReference type="InterPro" id="IPR050639">
    <property type="entry name" value="SSR_resolvase"/>
</dbReference>
<keyword evidence="2" id="KW-0233">DNA recombination</keyword>
<dbReference type="InterPro" id="IPR038109">
    <property type="entry name" value="DNA_bind_recomb_sf"/>
</dbReference>
<reference evidence="4 5" key="1">
    <citation type="submission" date="2019-03" db="EMBL/GenBank/DDBJ databases">
        <title>Genomic Encyclopedia of Type Strains, Phase IV (KMG-IV): sequencing the most valuable type-strain genomes for metagenomic binning, comparative biology and taxonomic classification.</title>
        <authorList>
            <person name="Goeker M."/>
        </authorList>
    </citation>
    <scope>NUCLEOTIDE SEQUENCE [LARGE SCALE GENOMIC DNA]</scope>
    <source>
        <strain evidence="4 5">DSM 25059</strain>
    </source>
</reference>
<dbReference type="Gene3D" id="3.90.1750.20">
    <property type="entry name" value="Putative Large Serine Recombinase, Chain B, Domain 2"/>
    <property type="match status" value="1"/>
</dbReference>
<dbReference type="PANTHER" id="PTHR30461">
    <property type="entry name" value="DNA-INVERTASE FROM LAMBDOID PROPHAGE"/>
    <property type="match status" value="1"/>
</dbReference>
<dbReference type="SUPFAM" id="SSF53041">
    <property type="entry name" value="Resolvase-like"/>
    <property type="match status" value="1"/>
</dbReference>
<accession>A0A4V3BU98</accession>
<evidence type="ECO:0000256" key="1">
    <source>
        <dbReference type="ARBA" id="ARBA00023125"/>
    </source>
</evidence>
<evidence type="ECO:0000256" key="2">
    <source>
        <dbReference type="ARBA" id="ARBA00023172"/>
    </source>
</evidence>
<evidence type="ECO:0000313" key="5">
    <source>
        <dbReference type="Proteomes" id="UP000295493"/>
    </source>
</evidence>
<proteinExistence type="predicted"/>
<keyword evidence="1" id="KW-0238">DNA-binding</keyword>
<dbReference type="GO" id="GO:0003677">
    <property type="term" value="F:DNA binding"/>
    <property type="evidence" value="ECO:0007669"/>
    <property type="project" value="UniProtKB-KW"/>
</dbReference>
<organism evidence="4 5">
    <name type="scientific">Stakelama pacifica</name>
    <dbReference type="NCBI Taxonomy" id="517720"/>
    <lineage>
        <taxon>Bacteria</taxon>
        <taxon>Pseudomonadati</taxon>
        <taxon>Pseudomonadota</taxon>
        <taxon>Alphaproteobacteria</taxon>
        <taxon>Sphingomonadales</taxon>
        <taxon>Sphingomonadaceae</taxon>
        <taxon>Stakelama</taxon>
    </lineage>
</organism>
<dbReference type="InterPro" id="IPR006119">
    <property type="entry name" value="Resolv_N"/>
</dbReference>
<dbReference type="InterPro" id="IPR025827">
    <property type="entry name" value="Zn_ribbon_recom_dom"/>
</dbReference>
<dbReference type="EMBL" id="SNWD01000001">
    <property type="protein sequence ID" value="TDN86538.1"/>
    <property type="molecule type" value="Genomic_DNA"/>
</dbReference>
<keyword evidence="5" id="KW-1185">Reference proteome</keyword>
<comment type="caution">
    <text evidence="4">The sequence shown here is derived from an EMBL/GenBank/DDBJ whole genome shotgun (WGS) entry which is preliminary data.</text>
</comment>
<dbReference type="CDD" id="cd00338">
    <property type="entry name" value="Ser_Recombinase"/>
    <property type="match status" value="1"/>
</dbReference>
<dbReference type="RefSeq" id="WP_133493752.1">
    <property type="nucleotide sequence ID" value="NZ_BMLU01000001.1"/>
</dbReference>
<dbReference type="InterPro" id="IPR011109">
    <property type="entry name" value="DNA_bind_recombinase_dom"/>
</dbReference>
<dbReference type="InterPro" id="IPR036162">
    <property type="entry name" value="Resolvase-like_N_sf"/>
</dbReference>